<name>A0A9P7ASK5_9AGAM</name>
<proteinExistence type="predicted"/>
<reference evidence="2" key="1">
    <citation type="journal article" date="2020" name="New Phytol.">
        <title>Comparative genomics reveals dynamic genome evolution in host specialist ectomycorrhizal fungi.</title>
        <authorList>
            <person name="Lofgren L.A."/>
            <person name="Nguyen N.H."/>
            <person name="Vilgalys R."/>
            <person name="Ruytinx J."/>
            <person name="Liao H.L."/>
            <person name="Branco S."/>
            <person name="Kuo A."/>
            <person name="LaButti K."/>
            <person name="Lipzen A."/>
            <person name="Andreopoulos W."/>
            <person name="Pangilinan J."/>
            <person name="Riley R."/>
            <person name="Hundley H."/>
            <person name="Na H."/>
            <person name="Barry K."/>
            <person name="Grigoriev I.V."/>
            <person name="Stajich J.E."/>
            <person name="Kennedy P.G."/>
        </authorList>
    </citation>
    <scope>NUCLEOTIDE SEQUENCE</scope>
    <source>
        <strain evidence="2">S12</strain>
    </source>
</reference>
<dbReference type="OrthoDB" id="2621397at2759"/>
<gene>
    <name evidence="2" type="ORF">HD556DRAFT_1307959</name>
</gene>
<accession>A0A9P7ASK5</accession>
<dbReference type="GeneID" id="64593835"/>
<keyword evidence="3" id="KW-1185">Reference proteome</keyword>
<evidence type="ECO:0000313" key="3">
    <source>
        <dbReference type="Proteomes" id="UP000719766"/>
    </source>
</evidence>
<dbReference type="EMBL" id="JABBWE010000025">
    <property type="protein sequence ID" value="KAG1794594.1"/>
    <property type="molecule type" value="Genomic_DNA"/>
</dbReference>
<sequence length="220" mass="24748">MLRPPFHQTLEENLQAGRENRRRHYAKNRDSILSRRRELRVEKNNTGPSELKKAIERALHGYDSDEDGDESETGNSSDIEENDDSLLDLTGCLLTLKGIKDEMLSLITEPRAFSEGALLQFVNSIVYTNDRADNGDQTIVTNMIVTVRGLLNRSIPVQDKILNFCGVSAKFRAADTVTCYLSTTLAYLEDIEFFIHVEGVSELCVAHSMGELMYQTGSRV</sequence>
<evidence type="ECO:0000256" key="1">
    <source>
        <dbReference type="SAM" id="MobiDB-lite"/>
    </source>
</evidence>
<dbReference type="Proteomes" id="UP000719766">
    <property type="component" value="Unassembled WGS sequence"/>
</dbReference>
<organism evidence="2 3">
    <name type="scientific">Suillus plorans</name>
    <dbReference type="NCBI Taxonomy" id="116603"/>
    <lineage>
        <taxon>Eukaryota</taxon>
        <taxon>Fungi</taxon>
        <taxon>Dikarya</taxon>
        <taxon>Basidiomycota</taxon>
        <taxon>Agaricomycotina</taxon>
        <taxon>Agaricomycetes</taxon>
        <taxon>Agaricomycetidae</taxon>
        <taxon>Boletales</taxon>
        <taxon>Suillineae</taxon>
        <taxon>Suillaceae</taxon>
        <taxon>Suillus</taxon>
    </lineage>
</organism>
<feature type="compositionally biased region" description="Acidic residues" evidence="1">
    <location>
        <begin position="64"/>
        <end position="83"/>
    </location>
</feature>
<comment type="caution">
    <text evidence="2">The sequence shown here is derived from an EMBL/GenBank/DDBJ whole genome shotgun (WGS) entry which is preliminary data.</text>
</comment>
<protein>
    <submittedName>
        <fullName evidence="2">Uncharacterized protein</fullName>
    </submittedName>
</protein>
<dbReference type="RefSeq" id="XP_041160705.1">
    <property type="nucleotide sequence ID" value="XM_041300071.1"/>
</dbReference>
<feature type="region of interest" description="Disordered" evidence="1">
    <location>
        <begin position="61"/>
        <end position="83"/>
    </location>
</feature>
<dbReference type="AlphaFoldDB" id="A0A9P7ASK5"/>
<evidence type="ECO:0000313" key="2">
    <source>
        <dbReference type="EMBL" id="KAG1794594.1"/>
    </source>
</evidence>